<dbReference type="Proteomes" id="UP000095282">
    <property type="component" value="Unplaced"/>
</dbReference>
<name>A0A1I7UAH6_9PELO</name>
<protein>
    <submittedName>
        <fullName evidence="3">HTH_Tnp_Tc3_1 domain-containing protein</fullName>
    </submittedName>
</protein>
<dbReference type="AlphaFoldDB" id="A0A1I7UAH6"/>
<accession>A0A1I7UAH6</accession>
<feature type="compositionally biased region" description="Polar residues" evidence="1">
    <location>
        <begin position="30"/>
        <end position="59"/>
    </location>
</feature>
<evidence type="ECO:0000256" key="1">
    <source>
        <dbReference type="SAM" id="MobiDB-lite"/>
    </source>
</evidence>
<sequence>MNPNLRSMSRDSTSLWITIHDLDKRKLTKNCHSNHMNGNEPSAAVSNLSNWESEGNQLQYPKIPET</sequence>
<feature type="region of interest" description="Disordered" evidence="1">
    <location>
        <begin position="30"/>
        <end position="66"/>
    </location>
</feature>
<reference evidence="3" key="1">
    <citation type="submission" date="2016-11" db="UniProtKB">
        <authorList>
            <consortium name="WormBaseParasite"/>
        </authorList>
    </citation>
    <scope>IDENTIFICATION</scope>
</reference>
<evidence type="ECO:0000313" key="3">
    <source>
        <dbReference type="WBParaSite" id="Csp11.Scaffold629.g16512.t2"/>
    </source>
</evidence>
<evidence type="ECO:0000313" key="2">
    <source>
        <dbReference type="Proteomes" id="UP000095282"/>
    </source>
</evidence>
<proteinExistence type="predicted"/>
<keyword evidence="2" id="KW-1185">Reference proteome</keyword>
<dbReference type="WBParaSite" id="Csp11.Scaffold629.g16512.t2">
    <property type="protein sequence ID" value="Csp11.Scaffold629.g16512.t2"/>
    <property type="gene ID" value="Csp11.Scaffold629.g16512"/>
</dbReference>
<organism evidence="2 3">
    <name type="scientific">Caenorhabditis tropicalis</name>
    <dbReference type="NCBI Taxonomy" id="1561998"/>
    <lineage>
        <taxon>Eukaryota</taxon>
        <taxon>Metazoa</taxon>
        <taxon>Ecdysozoa</taxon>
        <taxon>Nematoda</taxon>
        <taxon>Chromadorea</taxon>
        <taxon>Rhabditida</taxon>
        <taxon>Rhabditina</taxon>
        <taxon>Rhabditomorpha</taxon>
        <taxon>Rhabditoidea</taxon>
        <taxon>Rhabditidae</taxon>
        <taxon>Peloderinae</taxon>
        <taxon>Caenorhabditis</taxon>
    </lineage>
</organism>